<dbReference type="Gene3D" id="1.10.3720.10">
    <property type="entry name" value="MetI-like"/>
    <property type="match status" value="1"/>
</dbReference>
<evidence type="ECO:0000256" key="7">
    <source>
        <dbReference type="ARBA" id="ARBA00022989"/>
    </source>
</evidence>
<keyword evidence="6 9" id="KW-0812">Transmembrane</keyword>
<evidence type="ECO:0000256" key="2">
    <source>
        <dbReference type="ARBA" id="ARBA00007069"/>
    </source>
</evidence>
<dbReference type="RefSeq" id="WP_244348453.1">
    <property type="nucleotide sequence ID" value="NZ_JAFIRA010000001.1"/>
</dbReference>
<keyword evidence="8 9" id="KW-0472">Membrane</keyword>
<keyword evidence="3 9" id="KW-0813">Transport</keyword>
<keyword evidence="4 10" id="KW-1003">Cell membrane</keyword>
<feature type="transmembrane region" description="Helical" evidence="9">
    <location>
        <begin position="82"/>
        <end position="107"/>
    </location>
</feature>
<dbReference type="Proteomes" id="UP000830835">
    <property type="component" value="Unassembled WGS sequence"/>
</dbReference>
<dbReference type="PANTHER" id="PTHR30425">
    <property type="entry name" value="PHOSPHATE TRANSPORT SYSTEM PERMEASE PROTEIN PST"/>
    <property type="match status" value="1"/>
</dbReference>
<evidence type="ECO:0000256" key="4">
    <source>
        <dbReference type="ARBA" id="ARBA00022475"/>
    </source>
</evidence>
<name>A0ABT0C6U1_THEVL</name>
<feature type="transmembrane region" description="Helical" evidence="9">
    <location>
        <begin position="119"/>
        <end position="147"/>
    </location>
</feature>
<dbReference type="CDD" id="cd06261">
    <property type="entry name" value="TM_PBP2"/>
    <property type="match status" value="1"/>
</dbReference>
<dbReference type="InterPro" id="IPR051124">
    <property type="entry name" value="Phosphate_Transport_Permease"/>
</dbReference>
<dbReference type="PANTHER" id="PTHR30425:SF1">
    <property type="entry name" value="PHOSPHATE TRANSPORT SYSTEM PERMEASE PROTEIN PSTC"/>
    <property type="match status" value="1"/>
</dbReference>
<evidence type="ECO:0000256" key="5">
    <source>
        <dbReference type="ARBA" id="ARBA00022592"/>
    </source>
</evidence>
<dbReference type="InterPro" id="IPR000515">
    <property type="entry name" value="MetI-like"/>
</dbReference>
<dbReference type="PROSITE" id="PS50928">
    <property type="entry name" value="ABC_TM1"/>
    <property type="match status" value="1"/>
</dbReference>
<sequence>MTTTLPDSPPQFRPRVVFQRRRDQVFIWATRIAVFFSAFLLLWIALEITRQALPAIGKFGLGFLWNTTWDPVEDNYGAWPQIYGTLVSSLIALIIGIPFSFGIAIFLSEDFLPKPLRLTLIIVVELLAAIPSVVFGIWGLFVFIPFFRPIQMVLFERFNWIPIFSTPPVGPGMLTAGVVLGIMIVPIITAIAREVLVAVPPELRAAAYSMGATRWEAIFGVVLPAAIGGMLGAVVLGLGRAMGETMAVAMLIGNSRSINISILAPASNIPALLANEFGEASDQQISALMYAALILLVVTLLVNIVAEWMVRRVKLALTASQE</sequence>
<protein>
    <recommendedName>
        <fullName evidence="10">Phosphate transport system permease protein</fullName>
    </recommendedName>
</protein>
<evidence type="ECO:0000313" key="12">
    <source>
        <dbReference type="EMBL" id="MCJ2541459.1"/>
    </source>
</evidence>
<dbReference type="Pfam" id="PF00528">
    <property type="entry name" value="BPD_transp_1"/>
    <property type="match status" value="1"/>
</dbReference>
<gene>
    <name evidence="12" type="primary">pstC</name>
    <name evidence="12" type="ORF">JX360_00820</name>
</gene>
<evidence type="ECO:0000256" key="1">
    <source>
        <dbReference type="ARBA" id="ARBA00004651"/>
    </source>
</evidence>
<evidence type="ECO:0000259" key="11">
    <source>
        <dbReference type="PROSITE" id="PS50928"/>
    </source>
</evidence>
<feature type="transmembrane region" description="Helical" evidence="9">
    <location>
        <begin position="174"/>
        <end position="196"/>
    </location>
</feature>
<evidence type="ECO:0000256" key="8">
    <source>
        <dbReference type="ARBA" id="ARBA00023136"/>
    </source>
</evidence>
<keyword evidence="7 9" id="KW-1133">Transmembrane helix</keyword>
<evidence type="ECO:0000313" key="13">
    <source>
        <dbReference type="Proteomes" id="UP000830835"/>
    </source>
</evidence>
<feature type="domain" description="ABC transmembrane type-1" evidence="11">
    <location>
        <begin position="82"/>
        <end position="306"/>
    </location>
</feature>
<comment type="similarity">
    <text evidence="2 10">Belongs to the binding-protein-dependent transport system permease family. CysTW subfamily.</text>
</comment>
<dbReference type="NCBIfam" id="TIGR02138">
    <property type="entry name" value="phosphate_pstC"/>
    <property type="match status" value="1"/>
</dbReference>
<keyword evidence="13" id="KW-1185">Reference proteome</keyword>
<evidence type="ECO:0000256" key="6">
    <source>
        <dbReference type="ARBA" id="ARBA00022692"/>
    </source>
</evidence>
<feature type="transmembrane region" description="Helical" evidence="9">
    <location>
        <begin position="25"/>
        <end position="46"/>
    </location>
</feature>
<dbReference type="InterPro" id="IPR011864">
    <property type="entry name" value="Phosphate_PstC"/>
</dbReference>
<proteinExistence type="inferred from homology"/>
<organism evidence="12 13">
    <name type="scientific">Thermostichus vulcanus str. 'Rupite'</name>
    <dbReference type="NCBI Taxonomy" id="2813851"/>
    <lineage>
        <taxon>Bacteria</taxon>
        <taxon>Bacillati</taxon>
        <taxon>Cyanobacteriota</taxon>
        <taxon>Cyanophyceae</taxon>
        <taxon>Thermostichales</taxon>
        <taxon>Thermostichaceae</taxon>
        <taxon>Thermostichus</taxon>
    </lineage>
</organism>
<evidence type="ECO:0000256" key="3">
    <source>
        <dbReference type="ARBA" id="ARBA00022448"/>
    </source>
</evidence>
<accession>A0ABT0C6U1</accession>
<feature type="transmembrane region" description="Helical" evidence="9">
    <location>
        <begin position="287"/>
        <end position="306"/>
    </location>
</feature>
<comment type="caution">
    <text evidence="12">The sequence shown here is derived from an EMBL/GenBank/DDBJ whole genome shotgun (WGS) entry which is preliminary data.</text>
</comment>
<keyword evidence="5 10" id="KW-0592">Phosphate transport</keyword>
<comment type="function">
    <text evidence="10">Part of the binding-protein-dependent transport system for phosphate; probably responsible for the translocation of the substrate across the membrane.</text>
</comment>
<feature type="transmembrane region" description="Helical" evidence="9">
    <location>
        <begin position="217"/>
        <end position="238"/>
    </location>
</feature>
<comment type="subcellular location">
    <subcellularLocation>
        <location evidence="1 9">Cell membrane</location>
        <topology evidence="1 9">Multi-pass membrane protein</topology>
    </subcellularLocation>
</comment>
<evidence type="ECO:0000256" key="10">
    <source>
        <dbReference type="RuleBase" id="RU363054"/>
    </source>
</evidence>
<dbReference type="InterPro" id="IPR035906">
    <property type="entry name" value="MetI-like_sf"/>
</dbReference>
<reference evidence="12" key="1">
    <citation type="submission" date="2021-02" db="EMBL/GenBank/DDBJ databases">
        <title>The CRISPR/cas machinery reduction and long-range gene transfer in the hot spring cyanobacterium Synechococcus.</title>
        <authorList>
            <person name="Dvorak P."/>
            <person name="Jahodarova E."/>
            <person name="Hasler P."/>
            <person name="Poulickova A."/>
        </authorList>
    </citation>
    <scope>NUCLEOTIDE SEQUENCE</scope>
    <source>
        <strain evidence="12">Rupite</strain>
    </source>
</reference>
<dbReference type="SUPFAM" id="SSF161098">
    <property type="entry name" value="MetI-like"/>
    <property type="match status" value="1"/>
</dbReference>
<dbReference type="EMBL" id="JAFIRA010000001">
    <property type="protein sequence ID" value="MCJ2541459.1"/>
    <property type="molecule type" value="Genomic_DNA"/>
</dbReference>
<evidence type="ECO:0000256" key="9">
    <source>
        <dbReference type="RuleBase" id="RU363032"/>
    </source>
</evidence>